<keyword evidence="1" id="KW-1133">Transmembrane helix</keyword>
<organism evidence="2 3">
    <name type="scientific">Niabella soli DSM 19437</name>
    <dbReference type="NCBI Taxonomy" id="929713"/>
    <lineage>
        <taxon>Bacteria</taxon>
        <taxon>Pseudomonadati</taxon>
        <taxon>Bacteroidota</taxon>
        <taxon>Chitinophagia</taxon>
        <taxon>Chitinophagales</taxon>
        <taxon>Chitinophagaceae</taxon>
        <taxon>Niabella</taxon>
    </lineage>
</organism>
<protein>
    <submittedName>
        <fullName evidence="2">Uncharacterized protein</fullName>
    </submittedName>
</protein>
<gene>
    <name evidence="2" type="ORF">NIASO_20430</name>
</gene>
<reference evidence="2 3" key="1">
    <citation type="submission" date="2013-12" db="EMBL/GenBank/DDBJ databases">
        <authorList>
            <consortium name="DOE Joint Genome Institute"/>
            <person name="Eisen J."/>
            <person name="Huntemann M."/>
            <person name="Han J."/>
            <person name="Chen A."/>
            <person name="Kyrpides N."/>
            <person name="Mavromatis K."/>
            <person name="Markowitz V."/>
            <person name="Palaniappan K."/>
            <person name="Ivanova N."/>
            <person name="Schaumberg A."/>
            <person name="Pati A."/>
            <person name="Liolios K."/>
            <person name="Nordberg H.P."/>
            <person name="Cantor M.N."/>
            <person name="Hua S.X."/>
            <person name="Woyke T."/>
        </authorList>
    </citation>
    <scope>NUCLEOTIDE SEQUENCE [LARGE SCALE GENOMIC DNA]</scope>
    <source>
        <strain evidence="3">DSM 19437</strain>
    </source>
</reference>
<evidence type="ECO:0000313" key="3">
    <source>
        <dbReference type="Proteomes" id="UP000003586"/>
    </source>
</evidence>
<name>W0F511_9BACT</name>
<dbReference type="HOGENOM" id="CLU_3236645_0_0_10"/>
<dbReference type="EMBL" id="CP007035">
    <property type="protein sequence ID" value="AHF18092.1"/>
    <property type="molecule type" value="Genomic_DNA"/>
</dbReference>
<sequence length="43" mass="4873">MIAGTAIMYCLIMGNVPAFPIFIIYVLFYLFISYDLIFGLSNC</sequence>
<proteinExistence type="predicted"/>
<keyword evidence="3" id="KW-1185">Reference proteome</keyword>
<dbReference type="Proteomes" id="UP000003586">
    <property type="component" value="Chromosome"/>
</dbReference>
<evidence type="ECO:0000256" key="1">
    <source>
        <dbReference type="SAM" id="Phobius"/>
    </source>
</evidence>
<dbReference type="STRING" id="929713.NIASO_20430"/>
<dbReference type="AlphaFoldDB" id="W0F511"/>
<keyword evidence="1" id="KW-0812">Transmembrane</keyword>
<accession>W0F511</accession>
<keyword evidence="1" id="KW-0472">Membrane</keyword>
<evidence type="ECO:0000313" key="2">
    <source>
        <dbReference type="EMBL" id="AHF18092.1"/>
    </source>
</evidence>
<dbReference type="KEGG" id="nso:NIASO_20430"/>
<feature type="transmembrane region" description="Helical" evidence="1">
    <location>
        <begin position="6"/>
        <end position="32"/>
    </location>
</feature>